<keyword evidence="3" id="KW-0805">Transcription regulation</keyword>
<sequence length="242" mass="25918">MAEDRELATGLHELTALVLSTTDLAESLRHIAEITSLLVRGEPMTGVWLERRGRVTTATSSPALADLLDRGRREQGRGPATECPRRAEPCYVKDVSEELSQGPYRARMLADGVHSIYCHPLRSDGEVVGSLNLYSPVRQGFGVRERQVVRLTAAHAGVLLAAAVQAIDQAESAAQLREALACRAVIDQAIGVVVAQRGCDADTAFDLLRAASQNTNRKLVSIATAIMASASGGPPRPGRFRA</sequence>
<dbReference type="InterPro" id="IPR003018">
    <property type="entry name" value="GAF"/>
</dbReference>
<organism evidence="6 7">
    <name type="scientific">Kutzneria viridogrisea</name>
    <dbReference type="NCBI Taxonomy" id="47990"/>
    <lineage>
        <taxon>Bacteria</taxon>
        <taxon>Bacillati</taxon>
        <taxon>Actinomycetota</taxon>
        <taxon>Actinomycetes</taxon>
        <taxon>Pseudonocardiales</taxon>
        <taxon>Pseudonocardiaceae</taxon>
        <taxon>Kutzneria</taxon>
    </lineage>
</organism>
<dbReference type="Proteomes" id="UP000517916">
    <property type="component" value="Unassembled WGS sequence"/>
</dbReference>
<dbReference type="SMART" id="SM00065">
    <property type="entry name" value="GAF"/>
    <property type="match status" value="1"/>
</dbReference>
<protein>
    <submittedName>
        <fullName evidence="6">GAF domain-containing protein</fullName>
    </submittedName>
</protein>
<dbReference type="InterPro" id="IPR005561">
    <property type="entry name" value="ANTAR"/>
</dbReference>
<dbReference type="Gene3D" id="3.30.450.40">
    <property type="match status" value="1"/>
</dbReference>
<evidence type="ECO:0000256" key="3">
    <source>
        <dbReference type="ARBA" id="ARBA00023015"/>
    </source>
</evidence>
<evidence type="ECO:0000256" key="4">
    <source>
        <dbReference type="ARBA" id="ARBA00023163"/>
    </source>
</evidence>
<evidence type="ECO:0000313" key="6">
    <source>
        <dbReference type="EMBL" id="MBA8932088.1"/>
    </source>
</evidence>
<keyword evidence="4" id="KW-0804">Transcription</keyword>
<dbReference type="SMART" id="SM01012">
    <property type="entry name" value="ANTAR"/>
    <property type="match status" value="1"/>
</dbReference>
<dbReference type="PROSITE" id="PS50921">
    <property type="entry name" value="ANTAR"/>
    <property type="match status" value="1"/>
</dbReference>
<dbReference type="SUPFAM" id="SSF55781">
    <property type="entry name" value="GAF domain-like"/>
    <property type="match status" value="1"/>
</dbReference>
<keyword evidence="1" id="KW-0808">Transferase</keyword>
<accession>A0ABR6BYW1</accession>
<feature type="domain" description="ANTAR" evidence="5">
    <location>
        <begin position="166"/>
        <end position="227"/>
    </location>
</feature>
<keyword evidence="2" id="KW-0418">Kinase</keyword>
<dbReference type="Pfam" id="PF13185">
    <property type="entry name" value="GAF_2"/>
    <property type="match status" value="1"/>
</dbReference>
<dbReference type="InterPro" id="IPR029016">
    <property type="entry name" value="GAF-like_dom_sf"/>
</dbReference>
<evidence type="ECO:0000256" key="2">
    <source>
        <dbReference type="ARBA" id="ARBA00022777"/>
    </source>
</evidence>
<evidence type="ECO:0000256" key="1">
    <source>
        <dbReference type="ARBA" id="ARBA00022679"/>
    </source>
</evidence>
<proteinExistence type="predicted"/>
<reference evidence="6 7" key="1">
    <citation type="submission" date="2020-08" db="EMBL/GenBank/DDBJ databases">
        <title>Genomic Encyclopedia of Archaeal and Bacterial Type Strains, Phase II (KMG-II): from individual species to whole genera.</title>
        <authorList>
            <person name="Goeker M."/>
        </authorList>
    </citation>
    <scope>NUCLEOTIDE SEQUENCE [LARGE SCALE GENOMIC DNA]</scope>
    <source>
        <strain evidence="6 7">DSM 43850</strain>
    </source>
</reference>
<dbReference type="Pfam" id="PF03861">
    <property type="entry name" value="ANTAR"/>
    <property type="match status" value="1"/>
</dbReference>
<dbReference type="EMBL" id="JACJID010000010">
    <property type="protein sequence ID" value="MBA8932088.1"/>
    <property type="molecule type" value="Genomic_DNA"/>
</dbReference>
<dbReference type="RefSeq" id="WP_025357064.1">
    <property type="nucleotide sequence ID" value="NZ_BAAABQ010000072.1"/>
</dbReference>
<evidence type="ECO:0000259" key="5">
    <source>
        <dbReference type="PROSITE" id="PS50921"/>
    </source>
</evidence>
<dbReference type="InterPro" id="IPR012074">
    <property type="entry name" value="GAF_ANTAR"/>
</dbReference>
<comment type="caution">
    <text evidence="6">The sequence shown here is derived from an EMBL/GenBank/DDBJ whole genome shotgun (WGS) entry which is preliminary data.</text>
</comment>
<evidence type="ECO:0000313" key="7">
    <source>
        <dbReference type="Proteomes" id="UP000517916"/>
    </source>
</evidence>
<gene>
    <name evidence="6" type="ORF">BC739_009347</name>
</gene>
<name>A0ABR6BYW1_9PSEU</name>
<dbReference type="InterPro" id="IPR036388">
    <property type="entry name" value="WH-like_DNA-bd_sf"/>
</dbReference>
<dbReference type="Gene3D" id="1.10.10.10">
    <property type="entry name" value="Winged helix-like DNA-binding domain superfamily/Winged helix DNA-binding domain"/>
    <property type="match status" value="1"/>
</dbReference>
<dbReference type="PIRSF" id="PIRSF036625">
    <property type="entry name" value="GAF_ANTAR"/>
    <property type="match status" value="1"/>
</dbReference>
<keyword evidence="7" id="KW-1185">Reference proteome</keyword>
<dbReference type="InterPro" id="IPR011006">
    <property type="entry name" value="CheY-like_superfamily"/>
</dbReference>
<dbReference type="SUPFAM" id="SSF52172">
    <property type="entry name" value="CheY-like"/>
    <property type="match status" value="1"/>
</dbReference>